<sequence>MTRLTRTLQAFLLVLLFGVQSLSAIGGSLSADDATWKHWQFHTEHGAHFHAPSDAIDQADDHKRFENDLHADISHTGTSGLVFTLPLTDSVKPPSRQPFHIPQSHDAPHLGLDTPPPIV</sequence>
<evidence type="ECO:0000256" key="1">
    <source>
        <dbReference type="SAM" id="MobiDB-lite"/>
    </source>
</evidence>
<evidence type="ECO:0000313" key="3">
    <source>
        <dbReference type="Proteomes" id="UP000629025"/>
    </source>
</evidence>
<gene>
    <name evidence="2" type="ORF">GCM10011352_18410</name>
</gene>
<keyword evidence="3" id="KW-1185">Reference proteome</keyword>
<feature type="region of interest" description="Disordered" evidence="1">
    <location>
        <begin position="93"/>
        <end position="119"/>
    </location>
</feature>
<reference evidence="3" key="1">
    <citation type="journal article" date="2019" name="Int. J. Syst. Evol. Microbiol.">
        <title>The Global Catalogue of Microorganisms (GCM) 10K type strain sequencing project: providing services to taxonomists for standard genome sequencing and annotation.</title>
        <authorList>
            <consortium name="The Broad Institute Genomics Platform"/>
            <consortium name="The Broad Institute Genome Sequencing Center for Infectious Disease"/>
            <person name="Wu L."/>
            <person name="Ma J."/>
        </authorList>
    </citation>
    <scope>NUCLEOTIDE SEQUENCE [LARGE SCALE GENOMIC DNA]</scope>
    <source>
        <strain evidence="3">CGMCC 1.15341</strain>
    </source>
</reference>
<dbReference type="RefSeq" id="WP_188747520.1">
    <property type="nucleotide sequence ID" value="NZ_BMIJ01000003.1"/>
</dbReference>
<proteinExistence type="predicted"/>
<accession>A0ABQ1KAB8</accession>
<organism evidence="2 3">
    <name type="scientific">Marinobacterium zhoushanense</name>
    <dbReference type="NCBI Taxonomy" id="1679163"/>
    <lineage>
        <taxon>Bacteria</taxon>
        <taxon>Pseudomonadati</taxon>
        <taxon>Pseudomonadota</taxon>
        <taxon>Gammaproteobacteria</taxon>
        <taxon>Oceanospirillales</taxon>
        <taxon>Oceanospirillaceae</taxon>
        <taxon>Marinobacterium</taxon>
    </lineage>
</organism>
<evidence type="ECO:0000313" key="2">
    <source>
        <dbReference type="EMBL" id="GGB92667.1"/>
    </source>
</evidence>
<name>A0ABQ1KAB8_9GAMM</name>
<protein>
    <submittedName>
        <fullName evidence="2">Uncharacterized protein</fullName>
    </submittedName>
</protein>
<dbReference type="Proteomes" id="UP000629025">
    <property type="component" value="Unassembled WGS sequence"/>
</dbReference>
<dbReference type="EMBL" id="BMIJ01000003">
    <property type="protein sequence ID" value="GGB92667.1"/>
    <property type="molecule type" value="Genomic_DNA"/>
</dbReference>
<comment type="caution">
    <text evidence="2">The sequence shown here is derived from an EMBL/GenBank/DDBJ whole genome shotgun (WGS) entry which is preliminary data.</text>
</comment>